<organism evidence="1 2">
    <name type="scientific">Gossypium darwinii</name>
    <name type="common">Darwin's cotton</name>
    <name type="synonym">Gossypium barbadense var. darwinii</name>
    <dbReference type="NCBI Taxonomy" id="34276"/>
    <lineage>
        <taxon>Eukaryota</taxon>
        <taxon>Viridiplantae</taxon>
        <taxon>Streptophyta</taxon>
        <taxon>Embryophyta</taxon>
        <taxon>Tracheophyta</taxon>
        <taxon>Spermatophyta</taxon>
        <taxon>Magnoliopsida</taxon>
        <taxon>eudicotyledons</taxon>
        <taxon>Gunneridae</taxon>
        <taxon>Pentapetalae</taxon>
        <taxon>rosids</taxon>
        <taxon>malvids</taxon>
        <taxon>Malvales</taxon>
        <taxon>Malvaceae</taxon>
        <taxon>Malvoideae</taxon>
        <taxon>Gossypium</taxon>
    </lineage>
</organism>
<evidence type="ECO:0000313" key="1">
    <source>
        <dbReference type="EMBL" id="TXG74951.1"/>
    </source>
</evidence>
<reference evidence="1 2" key="1">
    <citation type="submission" date="2019-06" db="EMBL/GenBank/DDBJ databases">
        <title>WGS assembly of Gossypium darwinii.</title>
        <authorList>
            <person name="Chen Z.J."/>
            <person name="Sreedasyam A."/>
            <person name="Ando A."/>
            <person name="Song Q."/>
            <person name="De L."/>
            <person name="Hulse-Kemp A."/>
            <person name="Ding M."/>
            <person name="Ye W."/>
            <person name="Kirkbride R."/>
            <person name="Jenkins J."/>
            <person name="Plott C."/>
            <person name="Lovell J."/>
            <person name="Lin Y.-M."/>
            <person name="Vaughn R."/>
            <person name="Liu B."/>
            <person name="Li W."/>
            <person name="Simpson S."/>
            <person name="Scheffler B."/>
            <person name="Saski C."/>
            <person name="Grover C."/>
            <person name="Hu G."/>
            <person name="Conover J."/>
            <person name="Carlson J."/>
            <person name="Shu S."/>
            <person name="Boston L."/>
            <person name="Williams M."/>
            <person name="Peterson D."/>
            <person name="Mcgee K."/>
            <person name="Jones D."/>
            <person name="Wendel J."/>
            <person name="Stelly D."/>
            <person name="Grimwood J."/>
            <person name="Schmutz J."/>
        </authorList>
    </citation>
    <scope>NUCLEOTIDE SEQUENCE [LARGE SCALE GENOMIC DNA]</scope>
    <source>
        <strain evidence="1">1808015.09</strain>
    </source>
</reference>
<accession>A0A5C7J099</accession>
<evidence type="ECO:0000313" key="2">
    <source>
        <dbReference type="Proteomes" id="UP000323506"/>
    </source>
</evidence>
<gene>
    <name evidence="1" type="ORF">ES288_1Z040200v1</name>
</gene>
<dbReference type="EMBL" id="ML700824">
    <property type="protein sequence ID" value="TXG74951.1"/>
    <property type="molecule type" value="Genomic_DNA"/>
</dbReference>
<keyword evidence="2" id="KW-1185">Reference proteome</keyword>
<proteinExistence type="predicted"/>
<dbReference type="Proteomes" id="UP000323506">
    <property type="component" value="Unassembled WGS sequence"/>
</dbReference>
<sequence length="98" mass="11026">MPIIKNQKFSKEFSFSLLLQKTYEPSARVLISLCHRCQQDRPTTSFVAPVSDCDEKGKDPTILDRAWCGATCCDVGAWVRLLRLLVLLLVVRVSKTLG</sequence>
<protein>
    <submittedName>
        <fullName evidence="1">Uncharacterized protein</fullName>
    </submittedName>
</protein>
<dbReference type="AlphaFoldDB" id="A0A5C7J099"/>
<name>A0A5C7J099_GOSDA</name>